<name>A0A397GTQ1_ASPTH</name>
<comment type="similarity">
    <text evidence="2">Belongs to the SLC43A transporter (TC 2.A.1.44) family.</text>
</comment>
<keyword evidence="5 8" id="KW-1133">Transmembrane helix</keyword>
<feature type="transmembrane region" description="Helical" evidence="8">
    <location>
        <begin position="310"/>
        <end position="329"/>
    </location>
</feature>
<dbReference type="Pfam" id="PF07690">
    <property type="entry name" value="MFS_1"/>
    <property type="match status" value="1"/>
</dbReference>
<evidence type="ECO:0008006" key="11">
    <source>
        <dbReference type="Google" id="ProtNLM"/>
    </source>
</evidence>
<evidence type="ECO:0000313" key="9">
    <source>
        <dbReference type="EMBL" id="RHZ54402.1"/>
    </source>
</evidence>
<dbReference type="SUPFAM" id="SSF103473">
    <property type="entry name" value="MFS general substrate transporter"/>
    <property type="match status" value="1"/>
</dbReference>
<evidence type="ECO:0000256" key="6">
    <source>
        <dbReference type="ARBA" id="ARBA00023136"/>
    </source>
</evidence>
<evidence type="ECO:0000256" key="2">
    <source>
        <dbReference type="ARBA" id="ARBA00006595"/>
    </source>
</evidence>
<comment type="caution">
    <text evidence="9">The sequence shown here is derived from an EMBL/GenBank/DDBJ whole genome shotgun (WGS) entry which is preliminary data.</text>
</comment>
<keyword evidence="6 8" id="KW-0472">Membrane</keyword>
<dbReference type="InterPro" id="IPR052599">
    <property type="entry name" value="SLC43A_AATransporter"/>
</dbReference>
<feature type="transmembrane region" description="Helical" evidence="8">
    <location>
        <begin position="489"/>
        <end position="510"/>
    </location>
</feature>
<evidence type="ECO:0000256" key="4">
    <source>
        <dbReference type="ARBA" id="ARBA00022692"/>
    </source>
</evidence>
<dbReference type="GO" id="GO:0000329">
    <property type="term" value="C:fungal-type vacuole membrane"/>
    <property type="evidence" value="ECO:0007669"/>
    <property type="project" value="TreeGrafter"/>
</dbReference>
<sequence length="699" mass="76441">MSLNRVSYLESWGQTRPLSRQHQGQEDGDSDSEDGRHLDLPEESLSSSFQSTYSYRLNFNPYAGPGWNQPPGEGAHEELTSRHETPMMIPKLKQPDENENGGHDPQDTPSKLPDEAYPLQTTGAFEVGTTRRICQVIIAVIYCFLAAGVVFGFAALKPVLIREGVYRNLCSRDELSKNQEVCYGQELRLNLMFTVAAVATNVSALPVGTILDTYGPRVCGIIGSICLTLGALLFSFAANLPFDAYIPGYLFLSLGGPFIFISSFHLSNTFPTRSGLILSTLTGAFDASSALFLVFRLINERTNGSFTTHKFFMVYLIVPAFILAAQLLIMPATSYKTAGELVQQAEAYIADEANDRVDEHLTNRSEGERQRNDRRVHRQEVVSKIQDLLGDSNTDAAPVLDEPSRTTHPPQNEPQDRIVGKTPPHNTTAGGVWGALHGRSALQQITTPWFVLITIFTILQMLRINYFVASIRAQYDYLLSPALSKHLNSVFDILLPLGGLLSVPFIGTILDTLATPHVLLLLASTATLIGILGCIPHSLPAGYANIALFVIYRPFYYTAVSDYAARVFGFQTFGKVYGLIICLAGLGNFLQAGLDALTFKLFGRNPVPVNLVLTVLTGVVGAALAGFVWWKAKRMAASAAGRAESAMAQSERGSRCRSDAVDYTGVATRDWEREPLLRHGPQHLGRHGEASSYGISSAP</sequence>
<dbReference type="Gene3D" id="1.20.1250.20">
    <property type="entry name" value="MFS general substrate transporter like domains"/>
    <property type="match status" value="1"/>
</dbReference>
<feature type="transmembrane region" description="Helical" evidence="8">
    <location>
        <begin position="276"/>
        <end position="298"/>
    </location>
</feature>
<dbReference type="STRING" id="41047.A0A397GTQ1"/>
<dbReference type="GeneID" id="38126700"/>
<feature type="transmembrane region" description="Helical" evidence="8">
    <location>
        <begin position="611"/>
        <end position="630"/>
    </location>
</feature>
<gene>
    <name evidence="9" type="ORF">CDV56_104726</name>
</gene>
<protein>
    <recommendedName>
        <fullName evidence="11">Major facilitator superfamily (MFS) profile domain-containing protein</fullName>
    </recommendedName>
</protein>
<dbReference type="VEuPathDB" id="FungiDB:CDV56_104726"/>
<feature type="compositionally biased region" description="Polar residues" evidence="7">
    <location>
        <begin position="12"/>
        <end position="22"/>
    </location>
</feature>
<reference evidence="9" key="1">
    <citation type="submission" date="2018-08" db="EMBL/GenBank/DDBJ databases">
        <title>Draft genome sequence of azole-resistant Aspergillus thermomutatus (Neosartorya pseudofischeri) strain HMR AF 39, isolated from a human nasal aspirate.</title>
        <authorList>
            <person name="Parent-Michaud M."/>
            <person name="Dufresne P.J."/>
            <person name="Fournier E."/>
            <person name="Martineau C."/>
            <person name="Moreira S."/>
            <person name="Perkins V."/>
            <person name="De Repentigny L."/>
            <person name="Dufresne S.F."/>
        </authorList>
    </citation>
    <scope>NUCLEOTIDE SEQUENCE [LARGE SCALE GENOMIC DNA]</scope>
    <source>
        <strain evidence="9">HMR AF 39</strain>
    </source>
</reference>
<evidence type="ECO:0000256" key="3">
    <source>
        <dbReference type="ARBA" id="ARBA00022448"/>
    </source>
</evidence>
<dbReference type="PANTHER" id="PTHR20772:SF2">
    <property type="entry name" value="PROTEIN FMP42"/>
    <property type="match status" value="1"/>
</dbReference>
<comment type="subcellular location">
    <subcellularLocation>
        <location evidence="1">Membrane</location>
        <topology evidence="1">Multi-pass membrane protein</topology>
    </subcellularLocation>
</comment>
<feature type="region of interest" description="Disordered" evidence="7">
    <location>
        <begin position="358"/>
        <end position="377"/>
    </location>
</feature>
<feature type="transmembrane region" description="Helical" evidence="8">
    <location>
        <begin position="244"/>
        <end position="264"/>
    </location>
</feature>
<feature type="compositionally biased region" description="Basic and acidic residues" evidence="7">
    <location>
        <begin position="93"/>
        <end position="106"/>
    </location>
</feature>
<feature type="transmembrane region" description="Helical" evidence="8">
    <location>
        <begin position="136"/>
        <end position="156"/>
    </location>
</feature>
<feature type="region of interest" description="Disordered" evidence="7">
    <location>
        <begin position="677"/>
        <end position="699"/>
    </location>
</feature>
<keyword evidence="3" id="KW-0813">Transport</keyword>
<evidence type="ECO:0000256" key="5">
    <source>
        <dbReference type="ARBA" id="ARBA00022989"/>
    </source>
</evidence>
<dbReference type="InterPro" id="IPR036259">
    <property type="entry name" value="MFS_trans_sf"/>
</dbReference>
<feature type="region of interest" description="Disordered" evidence="7">
    <location>
        <begin position="91"/>
        <end position="115"/>
    </location>
</feature>
<feature type="transmembrane region" description="Helical" evidence="8">
    <location>
        <begin position="218"/>
        <end position="238"/>
    </location>
</feature>
<feature type="transmembrane region" description="Helical" evidence="8">
    <location>
        <begin position="449"/>
        <end position="469"/>
    </location>
</feature>
<evidence type="ECO:0000256" key="7">
    <source>
        <dbReference type="SAM" id="MobiDB-lite"/>
    </source>
</evidence>
<dbReference type="PANTHER" id="PTHR20772">
    <property type="entry name" value="PROTEIN FMP42"/>
    <property type="match status" value="1"/>
</dbReference>
<accession>A0A397GTQ1</accession>
<dbReference type="RefSeq" id="XP_026613970.1">
    <property type="nucleotide sequence ID" value="XM_026758345.1"/>
</dbReference>
<dbReference type="GO" id="GO:0022857">
    <property type="term" value="F:transmembrane transporter activity"/>
    <property type="evidence" value="ECO:0007669"/>
    <property type="project" value="InterPro"/>
</dbReference>
<keyword evidence="4 8" id="KW-0812">Transmembrane</keyword>
<feature type="region of interest" description="Disordered" evidence="7">
    <location>
        <begin position="1"/>
        <end position="46"/>
    </location>
</feature>
<feature type="transmembrane region" description="Helical" evidence="8">
    <location>
        <begin position="191"/>
        <end position="211"/>
    </location>
</feature>
<feature type="transmembrane region" description="Helical" evidence="8">
    <location>
        <begin position="576"/>
        <end position="599"/>
    </location>
</feature>
<dbReference type="Proteomes" id="UP000215305">
    <property type="component" value="Unassembled WGS sequence"/>
</dbReference>
<organism evidence="9 10">
    <name type="scientific">Aspergillus thermomutatus</name>
    <name type="common">Neosartorya pseudofischeri</name>
    <dbReference type="NCBI Taxonomy" id="41047"/>
    <lineage>
        <taxon>Eukaryota</taxon>
        <taxon>Fungi</taxon>
        <taxon>Dikarya</taxon>
        <taxon>Ascomycota</taxon>
        <taxon>Pezizomycotina</taxon>
        <taxon>Eurotiomycetes</taxon>
        <taxon>Eurotiomycetidae</taxon>
        <taxon>Eurotiales</taxon>
        <taxon>Aspergillaceae</taxon>
        <taxon>Aspergillus</taxon>
        <taxon>Aspergillus subgen. Fumigati</taxon>
    </lineage>
</organism>
<evidence type="ECO:0000313" key="10">
    <source>
        <dbReference type="Proteomes" id="UP000215305"/>
    </source>
</evidence>
<evidence type="ECO:0000256" key="8">
    <source>
        <dbReference type="SAM" id="Phobius"/>
    </source>
</evidence>
<evidence type="ECO:0000256" key="1">
    <source>
        <dbReference type="ARBA" id="ARBA00004141"/>
    </source>
</evidence>
<dbReference type="AlphaFoldDB" id="A0A397GTQ1"/>
<dbReference type="InterPro" id="IPR011701">
    <property type="entry name" value="MFS"/>
</dbReference>
<feature type="region of interest" description="Disordered" evidence="7">
    <location>
        <begin position="391"/>
        <end position="424"/>
    </location>
</feature>
<keyword evidence="10" id="KW-1185">Reference proteome</keyword>
<dbReference type="OrthoDB" id="330047at2759"/>
<dbReference type="EMBL" id="NKHU02000111">
    <property type="protein sequence ID" value="RHZ54402.1"/>
    <property type="molecule type" value="Genomic_DNA"/>
</dbReference>
<proteinExistence type="inferred from homology"/>